<dbReference type="SUPFAM" id="SSF51735">
    <property type="entry name" value="NAD(P)-binding Rossmann-fold domains"/>
    <property type="match status" value="1"/>
</dbReference>
<evidence type="ECO:0000256" key="1">
    <source>
        <dbReference type="ARBA" id="ARBA00006484"/>
    </source>
</evidence>
<name>A0A3S1CPN4_9CYAN</name>
<dbReference type="GO" id="GO:0016020">
    <property type="term" value="C:membrane"/>
    <property type="evidence" value="ECO:0007669"/>
    <property type="project" value="TreeGrafter"/>
</dbReference>
<dbReference type="PANTHER" id="PTHR44196">
    <property type="entry name" value="DEHYDROGENASE/REDUCTASE SDR FAMILY MEMBER 7B"/>
    <property type="match status" value="1"/>
</dbReference>
<dbReference type="PANTHER" id="PTHR44196:SF1">
    <property type="entry name" value="DEHYDROGENASE_REDUCTASE SDR FAMILY MEMBER 7B"/>
    <property type="match status" value="1"/>
</dbReference>
<dbReference type="FunFam" id="3.40.50.720:FF:000047">
    <property type="entry name" value="NADP-dependent L-serine/L-allo-threonine dehydrogenase"/>
    <property type="match status" value="1"/>
</dbReference>
<dbReference type="PRINTS" id="PR00080">
    <property type="entry name" value="SDRFAMILY"/>
</dbReference>
<organism evidence="4 5">
    <name type="scientific">Dulcicalothrix desertica PCC 7102</name>
    <dbReference type="NCBI Taxonomy" id="232991"/>
    <lineage>
        <taxon>Bacteria</taxon>
        <taxon>Bacillati</taxon>
        <taxon>Cyanobacteriota</taxon>
        <taxon>Cyanophyceae</taxon>
        <taxon>Nostocales</taxon>
        <taxon>Calotrichaceae</taxon>
        <taxon>Dulcicalothrix</taxon>
    </lineage>
</organism>
<dbReference type="Proteomes" id="UP000271624">
    <property type="component" value="Unassembled WGS sequence"/>
</dbReference>
<dbReference type="PROSITE" id="PS00061">
    <property type="entry name" value="ADH_SHORT"/>
    <property type="match status" value="1"/>
</dbReference>
<dbReference type="Pfam" id="PF00106">
    <property type="entry name" value="adh_short"/>
    <property type="match status" value="1"/>
</dbReference>
<dbReference type="NCBIfam" id="NF005672">
    <property type="entry name" value="PRK07454.1"/>
    <property type="match status" value="1"/>
</dbReference>
<dbReference type="Gene3D" id="3.40.50.720">
    <property type="entry name" value="NAD(P)-binding Rossmann-like Domain"/>
    <property type="match status" value="1"/>
</dbReference>
<evidence type="ECO:0000256" key="3">
    <source>
        <dbReference type="RuleBase" id="RU000363"/>
    </source>
</evidence>
<comment type="caution">
    <text evidence="4">The sequence shown here is derived from an EMBL/GenBank/DDBJ whole genome shotgun (WGS) entry which is preliminary data.</text>
</comment>
<dbReference type="PRINTS" id="PR00081">
    <property type="entry name" value="GDHRDH"/>
</dbReference>
<dbReference type="CDD" id="cd05233">
    <property type="entry name" value="SDR_c"/>
    <property type="match status" value="1"/>
</dbReference>
<comment type="similarity">
    <text evidence="1 3">Belongs to the short-chain dehydrogenases/reductases (SDR) family.</text>
</comment>
<reference evidence="4" key="1">
    <citation type="submission" date="2018-12" db="EMBL/GenBank/DDBJ databases">
        <authorList>
            <person name="Will S."/>
            <person name="Neumann-Schaal M."/>
            <person name="Henke P."/>
        </authorList>
    </citation>
    <scope>NUCLEOTIDE SEQUENCE</scope>
    <source>
        <strain evidence="4">PCC 7102</strain>
    </source>
</reference>
<dbReference type="GO" id="GO:0016616">
    <property type="term" value="F:oxidoreductase activity, acting on the CH-OH group of donors, NAD or NADP as acceptor"/>
    <property type="evidence" value="ECO:0007669"/>
    <property type="project" value="UniProtKB-ARBA"/>
</dbReference>
<sequence>MAMRLGGQTTGDNMIVEHKRRALITGASSGIGKATALAFAKAGIDVALLSRSLPKLTAVAEAVQHAGVEAKAYAVDLSVVGEVQEKMQHIAQDFGNIDILVNNAGMAYTADLSETPLSDWQRVIDLNLTSVFECIKGVLPRMRVRGTGTIINVVSIAGKQAFPNWGAYCVSKAGLLALSQTLAQEERKHGIRVTALCPGSVNTELWDTETVHADFDRSNMLTPEIVAQSILYTALLPSGAVVNELTLMPSAGVL</sequence>
<dbReference type="InterPro" id="IPR002347">
    <property type="entry name" value="SDR_fam"/>
</dbReference>
<protein>
    <submittedName>
        <fullName evidence="4">Short-chain dehydrogenase</fullName>
    </submittedName>
</protein>
<proteinExistence type="inferred from homology"/>
<evidence type="ECO:0000313" key="4">
    <source>
        <dbReference type="EMBL" id="RUT07943.1"/>
    </source>
</evidence>
<evidence type="ECO:0000256" key="2">
    <source>
        <dbReference type="ARBA" id="ARBA00023002"/>
    </source>
</evidence>
<evidence type="ECO:0000313" key="5">
    <source>
        <dbReference type="Proteomes" id="UP000271624"/>
    </source>
</evidence>
<reference evidence="4" key="2">
    <citation type="journal article" date="2019" name="Genome Biol. Evol.">
        <title>Day and night: Metabolic profiles and evolutionary relationships of six axenic non-marine cyanobacteria.</title>
        <authorList>
            <person name="Will S.E."/>
            <person name="Henke P."/>
            <person name="Boedeker C."/>
            <person name="Huang S."/>
            <person name="Brinkmann H."/>
            <person name="Rohde M."/>
            <person name="Jarek M."/>
            <person name="Friedl T."/>
            <person name="Seufert S."/>
            <person name="Schumacher M."/>
            <person name="Overmann J."/>
            <person name="Neumann-Schaal M."/>
            <person name="Petersen J."/>
        </authorList>
    </citation>
    <scope>NUCLEOTIDE SEQUENCE [LARGE SCALE GENOMIC DNA]</scope>
    <source>
        <strain evidence="4">PCC 7102</strain>
    </source>
</reference>
<dbReference type="InterPro" id="IPR036291">
    <property type="entry name" value="NAD(P)-bd_dom_sf"/>
</dbReference>
<keyword evidence="2" id="KW-0560">Oxidoreductase</keyword>
<accession>A0A3S1CPN4</accession>
<dbReference type="EMBL" id="RSCL01000004">
    <property type="protein sequence ID" value="RUT07943.1"/>
    <property type="molecule type" value="Genomic_DNA"/>
</dbReference>
<dbReference type="InterPro" id="IPR020904">
    <property type="entry name" value="Sc_DH/Rdtase_CS"/>
</dbReference>
<dbReference type="AlphaFoldDB" id="A0A3S1CPN4"/>
<gene>
    <name evidence="4" type="ORF">DSM106972_022030</name>
</gene>
<keyword evidence="5" id="KW-1185">Reference proteome</keyword>
<dbReference type="PIRSF" id="PIRSF000126">
    <property type="entry name" value="11-beta-HSD1"/>
    <property type="match status" value="1"/>
</dbReference>